<comment type="caution">
    <text evidence="2">The sequence shown here is derived from an EMBL/GenBank/DDBJ whole genome shotgun (WGS) entry which is preliminary data.</text>
</comment>
<name>A0A1G1VL07_9BACT</name>
<dbReference type="AlphaFoldDB" id="A0A1G1VL07"/>
<evidence type="ECO:0000256" key="1">
    <source>
        <dbReference type="SAM" id="Phobius"/>
    </source>
</evidence>
<keyword evidence="1" id="KW-0472">Membrane</keyword>
<feature type="transmembrane region" description="Helical" evidence="1">
    <location>
        <begin position="66"/>
        <end position="87"/>
    </location>
</feature>
<protein>
    <submittedName>
        <fullName evidence="2">Uncharacterized protein</fullName>
    </submittedName>
</protein>
<proteinExistence type="predicted"/>
<keyword evidence="1" id="KW-0812">Transmembrane</keyword>
<sequence length="111" mass="12587">MSVRANTENMSNEADLTLWLIFFSLTMATPLIDRPRLREFLFNAHVRLSGVGSVTTSIRVKRKKALMIWVGFILRRTPVILGLRASWKTIMVLVLLTLVDKAKSEKQSAIS</sequence>
<keyword evidence="1" id="KW-1133">Transmembrane helix</keyword>
<reference evidence="2 3" key="1">
    <citation type="journal article" date="2016" name="Nat. Commun.">
        <title>Thousands of microbial genomes shed light on interconnected biogeochemical processes in an aquifer system.</title>
        <authorList>
            <person name="Anantharaman K."/>
            <person name="Brown C.T."/>
            <person name="Hug L.A."/>
            <person name="Sharon I."/>
            <person name="Castelle C.J."/>
            <person name="Probst A.J."/>
            <person name="Thomas B.C."/>
            <person name="Singh A."/>
            <person name="Wilkins M.J."/>
            <person name="Karaoz U."/>
            <person name="Brodie E.L."/>
            <person name="Williams K.H."/>
            <person name="Hubbard S.S."/>
            <person name="Banfield J.F."/>
        </authorList>
    </citation>
    <scope>NUCLEOTIDE SEQUENCE [LARGE SCALE GENOMIC DNA]</scope>
</reference>
<dbReference type="Proteomes" id="UP000179069">
    <property type="component" value="Unassembled WGS sequence"/>
</dbReference>
<gene>
    <name evidence="2" type="ORF">A2785_02595</name>
</gene>
<evidence type="ECO:0000313" key="3">
    <source>
        <dbReference type="Proteomes" id="UP000179069"/>
    </source>
</evidence>
<dbReference type="EMBL" id="MHCI01000020">
    <property type="protein sequence ID" value="OGY16034.1"/>
    <property type="molecule type" value="Genomic_DNA"/>
</dbReference>
<accession>A0A1G1VL07</accession>
<organism evidence="2 3">
    <name type="scientific">Candidatus Chisholmbacteria bacterium RIFCSPHIGHO2_01_FULL_49_18</name>
    <dbReference type="NCBI Taxonomy" id="1797590"/>
    <lineage>
        <taxon>Bacteria</taxon>
        <taxon>Candidatus Chisholmiibacteriota</taxon>
    </lineage>
</organism>
<evidence type="ECO:0000313" key="2">
    <source>
        <dbReference type="EMBL" id="OGY16034.1"/>
    </source>
</evidence>